<dbReference type="OrthoDB" id="2152248at2759"/>
<organism evidence="1 2">
    <name type="scientific">Tremella mesenterica</name>
    <name type="common">Jelly fungus</name>
    <dbReference type="NCBI Taxonomy" id="5217"/>
    <lineage>
        <taxon>Eukaryota</taxon>
        <taxon>Fungi</taxon>
        <taxon>Dikarya</taxon>
        <taxon>Basidiomycota</taxon>
        <taxon>Agaricomycotina</taxon>
        <taxon>Tremellomycetes</taxon>
        <taxon>Tremellales</taxon>
        <taxon>Tremellaceae</taxon>
        <taxon>Tremella</taxon>
    </lineage>
</organism>
<name>A0A4Q1BL04_TREME</name>
<accession>A0A4Q1BL04</accession>
<dbReference type="PANTHER" id="PTHR47381">
    <property type="entry name" value="ALPHA/BETA-HYDROLASES SUPERFAMILY PROTEIN"/>
    <property type="match status" value="1"/>
</dbReference>
<protein>
    <recommendedName>
        <fullName evidence="3">Peptidase S9 prolyl oligopeptidase catalytic domain-containing protein</fullName>
    </recommendedName>
</protein>
<comment type="caution">
    <text evidence="1">The sequence shown here is derived from an EMBL/GenBank/DDBJ whole genome shotgun (WGS) entry which is preliminary data.</text>
</comment>
<proteinExistence type="predicted"/>
<reference evidence="1 2" key="1">
    <citation type="submission" date="2016-06" db="EMBL/GenBank/DDBJ databases">
        <title>Evolution of pathogenesis and genome organization in the Tremellales.</title>
        <authorList>
            <person name="Cuomo C."/>
            <person name="Litvintseva A."/>
            <person name="Heitman J."/>
            <person name="Chen Y."/>
            <person name="Sun S."/>
            <person name="Springer D."/>
            <person name="Dromer F."/>
            <person name="Young S."/>
            <person name="Zeng Q."/>
            <person name="Chapman S."/>
            <person name="Gujja S."/>
            <person name="Saif S."/>
            <person name="Birren B."/>
        </authorList>
    </citation>
    <scope>NUCLEOTIDE SEQUENCE [LARGE SCALE GENOMIC DNA]</scope>
    <source>
        <strain evidence="1 2">ATCC 28783</strain>
    </source>
</reference>
<sequence>MPILDQTDYSTLSLGHPPVSRKELHIVGLELRVYGLEEIKDSNLPIACIIATHGRGNNMDQMEPFAQGVLGEINKLKQEDPPEESPEKDVILVLLEQRNHGKRLHDPVNNQAYDKNPTHLCDMAAMIVGGCQDVSFVIDFLASYLFPNGERDIVDWIATGISLGGNVTWRLLLEEPRIQFGVPLIGLPFTSLVRYLGARATKSGLSFSPPIYPPALRAIIEKPFDANPYYGKKILSLHGQLDTLVPHSAGVEDFKRIESDREIIIKTQGNVRHAVSPDMVVKVAEWVNYWVLSPQFFGLPSFTSGENGG</sequence>
<dbReference type="Proteomes" id="UP000289152">
    <property type="component" value="Unassembled WGS sequence"/>
</dbReference>
<evidence type="ECO:0000313" key="2">
    <source>
        <dbReference type="Proteomes" id="UP000289152"/>
    </source>
</evidence>
<gene>
    <name evidence="1" type="ORF">M231_04220</name>
</gene>
<dbReference type="EMBL" id="SDIL01000047">
    <property type="protein sequence ID" value="RXK38455.1"/>
    <property type="molecule type" value="Genomic_DNA"/>
</dbReference>
<dbReference type="InParanoid" id="A0A4Q1BL04"/>
<dbReference type="Gene3D" id="3.40.50.1820">
    <property type="entry name" value="alpha/beta hydrolase"/>
    <property type="match status" value="1"/>
</dbReference>
<dbReference type="PANTHER" id="PTHR47381:SF3">
    <property type="entry name" value="ALPHA_BETA-HYDROLASES SUPERFAMILY PROTEIN"/>
    <property type="match status" value="1"/>
</dbReference>
<dbReference type="VEuPathDB" id="FungiDB:TREMEDRAFT_36009"/>
<dbReference type="SUPFAM" id="SSF53474">
    <property type="entry name" value="alpha/beta-Hydrolases"/>
    <property type="match status" value="1"/>
</dbReference>
<dbReference type="AlphaFoldDB" id="A0A4Q1BL04"/>
<evidence type="ECO:0000313" key="1">
    <source>
        <dbReference type="EMBL" id="RXK38455.1"/>
    </source>
</evidence>
<dbReference type="InterPro" id="IPR029058">
    <property type="entry name" value="AB_hydrolase_fold"/>
</dbReference>
<evidence type="ECO:0008006" key="3">
    <source>
        <dbReference type="Google" id="ProtNLM"/>
    </source>
</evidence>
<keyword evidence="2" id="KW-1185">Reference proteome</keyword>